<evidence type="ECO:0000313" key="1">
    <source>
        <dbReference type="EMBL" id="KGA94263.1"/>
    </source>
</evidence>
<name>A0A094W9Q3_9BACT</name>
<evidence type="ECO:0000313" key="2">
    <source>
        <dbReference type="Proteomes" id="UP000029452"/>
    </source>
</evidence>
<dbReference type="PATRIC" id="fig|178606.4.peg.833"/>
<dbReference type="AlphaFoldDB" id="A0A094W9Q3"/>
<comment type="caution">
    <text evidence="1">The sequence shown here is derived from an EMBL/GenBank/DDBJ whole genome shotgun (WGS) entry which is preliminary data.</text>
</comment>
<protein>
    <submittedName>
        <fullName evidence="1">Uncharacterized protein</fullName>
    </submittedName>
</protein>
<organism evidence="1 2">
    <name type="scientific">Leptospirillum ferriphilum</name>
    <dbReference type="NCBI Taxonomy" id="178606"/>
    <lineage>
        <taxon>Bacteria</taxon>
        <taxon>Pseudomonadati</taxon>
        <taxon>Nitrospirota</taxon>
        <taxon>Nitrospiria</taxon>
        <taxon>Nitrospirales</taxon>
        <taxon>Nitrospiraceae</taxon>
        <taxon>Leptospirillum</taxon>
    </lineage>
</organism>
<dbReference type="EMBL" id="JPGK01000003">
    <property type="protein sequence ID" value="KGA94263.1"/>
    <property type="molecule type" value="Genomic_DNA"/>
</dbReference>
<accession>A0A094W9Q3</accession>
<sequence>MPEPESTAIAFFVKGEAKSKRRIPKQTKTRFRKRADMASSFPNNHVQMTFEHAFIEKQRPLKYINRIALSKINKIK</sequence>
<reference evidence="1 2" key="1">
    <citation type="submission" date="2014-06" db="EMBL/GenBank/DDBJ databases">
        <title>Draft genome sequence of iron oxidizing acidophile Leptospirillum ferriphilum DSM14647.</title>
        <authorList>
            <person name="Cardenas J.P."/>
            <person name="Lazcano M."/>
            <person name="Ossandon F.J."/>
            <person name="Corbett M."/>
            <person name="Holmes D.S."/>
            <person name="Watkin E."/>
        </authorList>
    </citation>
    <scope>NUCLEOTIDE SEQUENCE [LARGE SCALE GENOMIC DNA]</scope>
    <source>
        <strain evidence="1 2">DSM 14647</strain>
    </source>
</reference>
<proteinExistence type="predicted"/>
<gene>
    <name evidence="1" type="ORF">LptCag_1026</name>
</gene>
<dbReference type="Proteomes" id="UP000029452">
    <property type="component" value="Unassembled WGS sequence"/>
</dbReference>